<comment type="caution">
    <text evidence="1">The sequence shown here is derived from an EMBL/GenBank/DDBJ whole genome shotgun (WGS) entry which is preliminary data.</text>
</comment>
<sequence>MHTVVETPDFIRDVRMAGMSAEERREVVDYLSRNPLAGVEIPGTGGARKIRFAGRGKGKSGGYRVITFYAGEKMPIFLLNLFAKGDRVNLSMAERNALRQILGHIAAAYRRR</sequence>
<evidence type="ECO:0000313" key="1">
    <source>
        <dbReference type="EMBL" id="KZD06768.1"/>
    </source>
</evidence>
<dbReference type="PIRSF" id="PIRSF039032">
    <property type="entry name" value="HigB-2"/>
    <property type="match status" value="1"/>
</dbReference>
<protein>
    <submittedName>
        <fullName evidence="1">Addiction module toxin RelE</fullName>
    </submittedName>
</protein>
<proteinExistence type="predicted"/>
<dbReference type="InterPro" id="IPR009387">
    <property type="entry name" value="HigB-2"/>
</dbReference>
<gene>
    <name evidence="1" type="ORF">AUP43_10540</name>
</gene>
<dbReference type="Pfam" id="PF06296">
    <property type="entry name" value="RelE"/>
    <property type="match status" value="1"/>
</dbReference>
<dbReference type="EMBL" id="LPXN01000120">
    <property type="protein sequence ID" value="KZD06768.1"/>
    <property type="molecule type" value="Genomic_DNA"/>
</dbReference>
<reference evidence="1 2" key="1">
    <citation type="submission" date="2015-12" db="EMBL/GenBank/DDBJ databases">
        <title>Genome sequence of Oceanibaculum pacificum MCCC 1A02656.</title>
        <authorList>
            <person name="Lu L."/>
            <person name="Lai Q."/>
            <person name="Shao Z."/>
            <person name="Qian P."/>
        </authorList>
    </citation>
    <scope>NUCLEOTIDE SEQUENCE [LARGE SCALE GENOMIC DNA]</scope>
    <source>
        <strain evidence="1 2">MCCC 1A02656</strain>
    </source>
</reference>
<evidence type="ECO:0000313" key="2">
    <source>
        <dbReference type="Proteomes" id="UP000076400"/>
    </source>
</evidence>
<dbReference type="STRING" id="580166.AUP43_10540"/>
<keyword evidence="2" id="KW-1185">Reference proteome</keyword>
<name>A0A154VZU1_9PROT</name>
<dbReference type="Proteomes" id="UP000076400">
    <property type="component" value="Unassembled WGS sequence"/>
</dbReference>
<dbReference type="RefSeq" id="WP_067557341.1">
    <property type="nucleotide sequence ID" value="NZ_LPXN01000120.1"/>
</dbReference>
<accession>A0A154VZU1</accession>
<dbReference type="AlphaFoldDB" id="A0A154VZU1"/>
<organism evidence="1 2">
    <name type="scientific">Oceanibaculum pacificum</name>
    <dbReference type="NCBI Taxonomy" id="580166"/>
    <lineage>
        <taxon>Bacteria</taxon>
        <taxon>Pseudomonadati</taxon>
        <taxon>Pseudomonadota</taxon>
        <taxon>Alphaproteobacteria</taxon>
        <taxon>Rhodospirillales</taxon>
        <taxon>Oceanibaculaceae</taxon>
        <taxon>Oceanibaculum</taxon>
    </lineage>
</organism>
<dbReference type="OrthoDB" id="9812066at2"/>